<dbReference type="EMBL" id="CP142435">
    <property type="protein sequence ID" value="XBC49809.1"/>
    <property type="molecule type" value="Genomic_DNA"/>
</dbReference>
<dbReference type="RefSeq" id="WP_347300697.1">
    <property type="nucleotide sequence ID" value="NZ_CP142433.1"/>
</dbReference>
<feature type="transmembrane region" description="Helical" evidence="7">
    <location>
        <begin position="34"/>
        <end position="58"/>
    </location>
</feature>
<dbReference type="InterPro" id="IPR052027">
    <property type="entry name" value="PspC"/>
</dbReference>
<evidence type="ECO:0000256" key="5">
    <source>
        <dbReference type="ARBA" id="ARBA00023136"/>
    </source>
</evidence>
<dbReference type="EMBL" id="CP142433">
    <property type="protein sequence ID" value="XBC46411.1"/>
    <property type="molecule type" value="Genomic_DNA"/>
</dbReference>
<feature type="domain" description="Phage shock protein PspC N-terminal" evidence="8">
    <location>
        <begin position="5"/>
        <end position="65"/>
    </location>
</feature>
<evidence type="ECO:0000313" key="9">
    <source>
        <dbReference type="EMBL" id="XBC46411.1"/>
    </source>
</evidence>
<keyword evidence="4 7" id="KW-1133">Transmembrane helix</keyword>
<feature type="compositionally biased region" description="Acidic residues" evidence="6">
    <location>
        <begin position="90"/>
        <end position="99"/>
    </location>
</feature>
<organism evidence="9">
    <name type="scientific">Dolosigranulum savutiense</name>
    <dbReference type="NCBI Taxonomy" id="3110288"/>
    <lineage>
        <taxon>Bacteria</taxon>
        <taxon>Bacillati</taxon>
        <taxon>Bacillota</taxon>
        <taxon>Bacilli</taxon>
        <taxon>Lactobacillales</taxon>
        <taxon>Carnobacteriaceae</taxon>
        <taxon>Dolosigranulum</taxon>
    </lineage>
</organism>
<evidence type="ECO:0000256" key="7">
    <source>
        <dbReference type="SAM" id="Phobius"/>
    </source>
</evidence>
<dbReference type="GO" id="GO:0005886">
    <property type="term" value="C:plasma membrane"/>
    <property type="evidence" value="ECO:0007669"/>
    <property type="project" value="UniProtKB-SubCell"/>
</dbReference>
<evidence type="ECO:0000256" key="1">
    <source>
        <dbReference type="ARBA" id="ARBA00004162"/>
    </source>
</evidence>
<evidence type="ECO:0000256" key="3">
    <source>
        <dbReference type="ARBA" id="ARBA00022692"/>
    </source>
</evidence>
<proteinExistence type="predicted"/>
<dbReference type="Pfam" id="PF04024">
    <property type="entry name" value="PspC"/>
    <property type="match status" value="1"/>
</dbReference>
<name>A0AB74TJA2_9LACT</name>
<evidence type="ECO:0000313" key="10">
    <source>
        <dbReference type="EMBL" id="XBC49809.1"/>
    </source>
</evidence>
<dbReference type="KEGG" id="dst:VUQ06_00895"/>
<gene>
    <name evidence="10" type="ORF">VUQ06_00895</name>
    <name evidence="9" type="ORF">VUQ08_02005</name>
</gene>
<feature type="region of interest" description="Disordered" evidence="6">
    <location>
        <begin position="71"/>
        <end position="99"/>
    </location>
</feature>
<keyword evidence="3 7" id="KW-0812">Transmembrane</keyword>
<dbReference type="PANTHER" id="PTHR33885">
    <property type="entry name" value="PHAGE SHOCK PROTEIN C"/>
    <property type="match status" value="1"/>
</dbReference>
<dbReference type="InterPro" id="IPR007168">
    <property type="entry name" value="Phageshock_PspC_N"/>
</dbReference>
<evidence type="ECO:0000256" key="6">
    <source>
        <dbReference type="SAM" id="MobiDB-lite"/>
    </source>
</evidence>
<keyword evidence="2" id="KW-1003">Cell membrane</keyword>
<dbReference type="PANTHER" id="PTHR33885:SF3">
    <property type="entry name" value="PHAGE SHOCK PROTEIN C"/>
    <property type="match status" value="1"/>
</dbReference>
<comment type="subcellular location">
    <subcellularLocation>
        <location evidence="1">Cell membrane</location>
        <topology evidence="1">Single-pass membrane protein</topology>
    </subcellularLocation>
</comment>
<accession>A0AB74TJA2</accession>
<protein>
    <submittedName>
        <fullName evidence="9">PspC domain-containing protein</fullName>
    </submittedName>
</protein>
<sequence>MSNPKLYKSKNNSILFGVLGGLSNYFNIDPVLTRVLFVIAMVMFGNISGGLILGYILLAFVMPEEPIDYTDHPVQHRHRSKSQQPPDHDTLDEDEWSNF</sequence>
<dbReference type="AlphaFoldDB" id="A0AB74TJA2"/>
<evidence type="ECO:0000259" key="8">
    <source>
        <dbReference type="Pfam" id="PF04024"/>
    </source>
</evidence>
<evidence type="ECO:0000256" key="2">
    <source>
        <dbReference type="ARBA" id="ARBA00022475"/>
    </source>
</evidence>
<reference evidence="9" key="1">
    <citation type="submission" date="2023-12" db="EMBL/GenBank/DDBJ databases">
        <title>Dolosigranulum savutii sp. nov. isolated from human upper respiratory samples collected in Botswana.</title>
        <authorList>
            <person name="Kelly M.S."/>
        </authorList>
    </citation>
    <scope>NUCLEOTIDE SEQUENCE</scope>
    <source>
        <strain evidence="10">MSK294</strain>
        <strain evidence="9">MSK433</strain>
    </source>
</reference>
<keyword evidence="5 7" id="KW-0472">Membrane</keyword>
<evidence type="ECO:0000256" key="4">
    <source>
        <dbReference type="ARBA" id="ARBA00022989"/>
    </source>
</evidence>